<accession>A0A2A8D9C5</accession>
<dbReference type="EMBL" id="PDEV01000001">
    <property type="protein sequence ID" value="PEN17481.1"/>
    <property type="molecule type" value="Genomic_DNA"/>
</dbReference>
<reference evidence="2" key="1">
    <citation type="submission" date="2017-10" db="EMBL/GenBank/DDBJ databases">
        <title>Kefir isolates.</title>
        <authorList>
            <person name="Kim Y."/>
            <person name="Blasche S."/>
        </authorList>
    </citation>
    <scope>NUCLEOTIDE SEQUENCE [LARGE SCALE GENOMIC DNA]</scope>
    <source>
        <strain evidence="2">OG2-2</strain>
    </source>
</reference>
<name>A0A2A8D9C5_9MICC</name>
<comment type="caution">
    <text evidence="2">The sequence shown here is derived from an EMBL/GenBank/DDBJ whole genome shotgun (WGS) entry which is preliminary data.</text>
</comment>
<keyword evidence="3" id="KW-1185">Reference proteome</keyword>
<dbReference type="Proteomes" id="UP000219947">
    <property type="component" value="Unassembled WGS sequence"/>
</dbReference>
<organism evidence="2 3">
    <name type="scientific">Rothia dentocariosa</name>
    <dbReference type="NCBI Taxonomy" id="2047"/>
    <lineage>
        <taxon>Bacteria</taxon>
        <taxon>Bacillati</taxon>
        <taxon>Actinomycetota</taxon>
        <taxon>Actinomycetes</taxon>
        <taxon>Micrococcales</taxon>
        <taxon>Micrococcaceae</taxon>
        <taxon>Rothia</taxon>
    </lineage>
</organism>
<evidence type="ECO:0000313" key="3">
    <source>
        <dbReference type="Proteomes" id="UP000219947"/>
    </source>
</evidence>
<protein>
    <recommendedName>
        <fullName evidence="1">DUF6318 domain-containing protein</fullName>
    </recommendedName>
</protein>
<dbReference type="Pfam" id="PF19843">
    <property type="entry name" value="DUF6318"/>
    <property type="match status" value="1"/>
</dbReference>
<sequence>MVSNVWSALGFWVSALNYLLLTGEVEPLKVIDPELKTARPDIVKLYEDETGWVMSQHLSPMESPLKLELLDPKPVETPEGSKNYLWRARLSIDASASVFYADTKESRPLADVLGLQPGEVQLQIAYVEGKWRSETAYDVVYQVS</sequence>
<dbReference type="AlphaFoldDB" id="A0A2A8D9C5"/>
<feature type="domain" description="DUF6318" evidence="1">
    <location>
        <begin position="7"/>
        <end position="135"/>
    </location>
</feature>
<gene>
    <name evidence="2" type="ORF">CRM92_05315</name>
</gene>
<evidence type="ECO:0000259" key="1">
    <source>
        <dbReference type="Pfam" id="PF19843"/>
    </source>
</evidence>
<dbReference type="InterPro" id="IPR046281">
    <property type="entry name" value="DUF6318"/>
</dbReference>
<evidence type="ECO:0000313" key="2">
    <source>
        <dbReference type="EMBL" id="PEN17481.1"/>
    </source>
</evidence>
<proteinExistence type="predicted"/>